<dbReference type="Proteomes" id="UP000298179">
    <property type="component" value="Unassembled WGS sequence"/>
</dbReference>
<organism evidence="1 2">
    <name type="scientific">Jiella endophytica</name>
    <dbReference type="NCBI Taxonomy" id="2558362"/>
    <lineage>
        <taxon>Bacteria</taxon>
        <taxon>Pseudomonadati</taxon>
        <taxon>Pseudomonadota</taxon>
        <taxon>Alphaproteobacteria</taxon>
        <taxon>Hyphomicrobiales</taxon>
        <taxon>Aurantimonadaceae</taxon>
        <taxon>Jiella</taxon>
    </lineage>
</organism>
<dbReference type="PIRSF" id="PIRSF020481">
    <property type="entry name" value="BAP"/>
    <property type="match status" value="1"/>
</dbReference>
<dbReference type="AlphaFoldDB" id="A0A4Y8RF26"/>
<accession>A0A4Y8RF26</accession>
<evidence type="ECO:0000313" key="1">
    <source>
        <dbReference type="EMBL" id="TFF20821.1"/>
    </source>
</evidence>
<reference evidence="1 2" key="1">
    <citation type="submission" date="2019-03" db="EMBL/GenBank/DDBJ databases">
        <title>Jiella endophytica sp. nov., a novel endophytic bacterium isolated from root of Ficus microcarpa Linn. f.</title>
        <authorList>
            <person name="Tuo L."/>
        </authorList>
    </citation>
    <scope>NUCLEOTIDE SEQUENCE [LARGE SCALE GENOMIC DNA]</scope>
    <source>
        <strain evidence="1 2">CBS5Q-3</strain>
    </source>
</reference>
<dbReference type="InterPro" id="IPR014507">
    <property type="entry name" value="Baseplate_assembly_J_pred"/>
</dbReference>
<sequence>MTRFVSPDLSALGDLPLVAVSYETTEATRVDFYTAALRAHDIAYDVQGLESDPYRIAYSEGGAYPEILIDQRINEAMRSLSLATARGDALDHIGATYYGISRAVDVAEDGSTVTEADDRFRQRIALAPEAFSTAGPEGGYLFHVLELDGEPDIADAAVYSEEDAVTYSATLHADAWSEGERQTAFAGRNDGDPVLAPEVLIAILPTEAYGAADAPLLSRAYKAATARDVRPIGDNVRIEAAEVVDYAVEMVVTYRAGADPTPLIAEARARIERYVAARRRVGLKAERLGIGGAGYVSGVESVALASPVSDVGGGSKQAPNCTSITVRAVQSEGSWQS</sequence>
<dbReference type="RefSeq" id="WP_134763296.1">
    <property type="nucleotide sequence ID" value="NZ_SOZD01000005.1"/>
</dbReference>
<dbReference type="OrthoDB" id="9793802at2"/>
<gene>
    <name evidence="1" type="ORF">E3C22_18205</name>
</gene>
<evidence type="ECO:0000313" key="2">
    <source>
        <dbReference type="Proteomes" id="UP000298179"/>
    </source>
</evidence>
<comment type="caution">
    <text evidence="1">The sequence shown here is derived from an EMBL/GenBank/DDBJ whole genome shotgun (WGS) entry which is preliminary data.</text>
</comment>
<dbReference type="EMBL" id="SOZD01000005">
    <property type="protein sequence ID" value="TFF20821.1"/>
    <property type="molecule type" value="Genomic_DNA"/>
</dbReference>
<protein>
    <submittedName>
        <fullName evidence="1">Baseplate J protein</fullName>
    </submittedName>
</protein>
<proteinExistence type="predicted"/>
<keyword evidence="2" id="KW-1185">Reference proteome</keyword>
<name>A0A4Y8RF26_9HYPH</name>